<sequence>MRVFGGFILLVGIVWIFVALNMDTTVSSYNERVHNIGLVSDKQNHVIIGCFIILYGLIIAFFSKEKRYLSDLVSCPYCTETISKDAIKCKHCHSDVKSRSAKTLARTLAMKSDYLRKADNYRYFDFVDKNKEIIKKRVEEFGVLCASYVEEVRLGGGDEEVAKEKVISMIDEIASNIDNEKAKEFRRLCESHMSL</sequence>
<comment type="caution">
    <text evidence="2">The sequence shown here is derived from an EMBL/GenBank/DDBJ whole genome shotgun (WGS) entry which is preliminary data.</text>
</comment>
<dbReference type="AlphaFoldDB" id="A0A2D0IM57"/>
<proteinExistence type="predicted"/>
<name>A0A2D0IM57_XENBU</name>
<gene>
    <name evidence="2" type="ORF">Xbud_03707</name>
</gene>
<evidence type="ECO:0000313" key="2">
    <source>
        <dbReference type="EMBL" id="PHM22911.1"/>
    </source>
</evidence>
<keyword evidence="1" id="KW-1133">Transmembrane helix</keyword>
<feature type="transmembrane region" description="Helical" evidence="1">
    <location>
        <begin position="44"/>
        <end position="62"/>
    </location>
</feature>
<dbReference type="EMBL" id="NIBS01000050">
    <property type="protein sequence ID" value="PHM22911.1"/>
    <property type="molecule type" value="Genomic_DNA"/>
</dbReference>
<protein>
    <recommendedName>
        <fullName evidence="4">Zinc ribbon domain-containing protein</fullName>
    </recommendedName>
</protein>
<accession>A0A2D0IM57</accession>
<keyword evidence="1" id="KW-0812">Transmembrane</keyword>
<evidence type="ECO:0008006" key="4">
    <source>
        <dbReference type="Google" id="ProtNLM"/>
    </source>
</evidence>
<reference evidence="2 3" key="1">
    <citation type="journal article" date="2017" name="Nat. Microbiol.">
        <title>Natural product diversity associated with the nematode symbionts Photorhabdus and Xenorhabdus.</title>
        <authorList>
            <person name="Tobias N.J."/>
            <person name="Wolff H."/>
            <person name="Djahanschiri B."/>
            <person name="Grundmann F."/>
            <person name="Kronenwerth M."/>
            <person name="Shi Y.M."/>
            <person name="Simonyi S."/>
            <person name="Grun P."/>
            <person name="Shapiro-Ilan D."/>
            <person name="Pidot S.J."/>
            <person name="Stinear T.P."/>
            <person name="Ebersberger I."/>
            <person name="Bode H.B."/>
        </authorList>
    </citation>
    <scope>NUCLEOTIDE SEQUENCE [LARGE SCALE GENOMIC DNA]</scope>
    <source>
        <strain evidence="2 3">DSM 16342</strain>
    </source>
</reference>
<organism evidence="2 3">
    <name type="scientific">Xenorhabdus budapestensis</name>
    <dbReference type="NCBI Taxonomy" id="290110"/>
    <lineage>
        <taxon>Bacteria</taxon>
        <taxon>Pseudomonadati</taxon>
        <taxon>Pseudomonadota</taxon>
        <taxon>Gammaproteobacteria</taxon>
        <taxon>Enterobacterales</taxon>
        <taxon>Morganellaceae</taxon>
        <taxon>Xenorhabdus</taxon>
    </lineage>
</organism>
<evidence type="ECO:0000313" key="3">
    <source>
        <dbReference type="Proteomes" id="UP000225833"/>
    </source>
</evidence>
<dbReference type="RefSeq" id="WP_099137438.1">
    <property type="nucleotide sequence ID" value="NZ_CAWNNJ010000120.1"/>
</dbReference>
<evidence type="ECO:0000256" key="1">
    <source>
        <dbReference type="SAM" id="Phobius"/>
    </source>
</evidence>
<dbReference type="OrthoDB" id="9814116at2"/>
<keyword evidence="1" id="KW-0472">Membrane</keyword>
<dbReference type="Proteomes" id="UP000225833">
    <property type="component" value="Unassembled WGS sequence"/>
</dbReference>